<dbReference type="InterPro" id="IPR005754">
    <property type="entry name" value="Sortase"/>
</dbReference>
<dbReference type="RefSeq" id="WP_316993114.1">
    <property type="nucleotide sequence ID" value="NZ_JAVBIB010000003.1"/>
</dbReference>
<dbReference type="Proteomes" id="UP001185706">
    <property type="component" value="Unassembled WGS sequence"/>
</dbReference>
<keyword evidence="3" id="KW-0812">Transmembrane</keyword>
<accession>A0AAE4NL34</accession>
<dbReference type="GO" id="GO:0016787">
    <property type="term" value="F:hydrolase activity"/>
    <property type="evidence" value="ECO:0007669"/>
    <property type="project" value="UniProtKB-KW"/>
</dbReference>
<keyword evidence="3" id="KW-1133">Transmembrane helix</keyword>
<dbReference type="Gene3D" id="2.40.260.10">
    <property type="entry name" value="Sortase"/>
    <property type="match status" value="1"/>
</dbReference>
<dbReference type="InterPro" id="IPR042002">
    <property type="entry name" value="Sortase_C"/>
</dbReference>
<feature type="active site" description="Proton donor/acceptor" evidence="2">
    <location>
        <position position="159"/>
    </location>
</feature>
<protein>
    <submittedName>
        <fullName evidence="4">Class C sortase</fullName>
    </submittedName>
</protein>
<sequence length="295" mass="33743">MRKNKAATKKAARRKRRSFWLIVAGILILLYPIFATQYNDYQLHKKAESYRDSVEKIDPPAEKERILRDAHAYNDWLAKQGHHAYPPREDSPGFARYMESLNPPETGGVMARLRIPAIDVDLPVYHTTDSKVLYDGAGHMFGSSLPVGGLGNNSVFSAHTGMVNASMFDNLPRLKDGEIVSVEVMGEVLHYKVVGREVVKPEDYKAVTYEADKDKLTLITCTPYGINTDRLLVHAERTDIAAEDDQGWRPKLSWWMLLALFLIGLVLLIVWWNERRRKKRKEELESRDSEDENSD</sequence>
<keyword evidence="3" id="KW-0472">Membrane</keyword>
<dbReference type="AlphaFoldDB" id="A0AAE4NL34"/>
<dbReference type="Pfam" id="PF04203">
    <property type="entry name" value="Sortase"/>
    <property type="match status" value="1"/>
</dbReference>
<comment type="caution">
    <text evidence="4">The sequence shown here is derived from an EMBL/GenBank/DDBJ whole genome shotgun (WGS) entry which is preliminary data.</text>
</comment>
<dbReference type="NCBIfam" id="NF033745">
    <property type="entry name" value="class_C_sortase"/>
    <property type="match status" value="1"/>
</dbReference>
<dbReference type="NCBIfam" id="TIGR01076">
    <property type="entry name" value="sortase_fam"/>
    <property type="match status" value="1"/>
</dbReference>
<proteinExistence type="predicted"/>
<dbReference type="InterPro" id="IPR023365">
    <property type="entry name" value="Sortase_dom-sf"/>
</dbReference>
<name>A0AAE4NL34_9CORY</name>
<evidence type="ECO:0000313" key="5">
    <source>
        <dbReference type="Proteomes" id="UP001185706"/>
    </source>
</evidence>
<dbReference type="CDD" id="cd05827">
    <property type="entry name" value="Sortase_C"/>
    <property type="match status" value="1"/>
</dbReference>
<evidence type="ECO:0000256" key="1">
    <source>
        <dbReference type="ARBA" id="ARBA00022801"/>
    </source>
</evidence>
<dbReference type="SUPFAM" id="SSF63817">
    <property type="entry name" value="Sortase"/>
    <property type="match status" value="1"/>
</dbReference>
<organism evidence="4 5">
    <name type="scientific">Corynebacterium tuberculostearicum</name>
    <dbReference type="NCBI Taxonomy" id="38304"/>
    <lineage>
        <taxon>Bacteria</taxon>
        <taxon>Bacillati</taxon>
        <taxon>Actinomycetota</taxon>
        <taxon>Actinomycetes</taxon>
        <taxon>Mycobacteriales</taxon>
        <taxon>Corynebacteriaceae</taxon>
        <taxon>Corynebacterium</taxon>
    </lineage>
</organism>
<feature type="transmembrane region" description="Helical" evidence="3">
    <location>
        <begin position="252"/>
        <end position="272"/>
    </location>
</feature>
<evidence type="ECO:0000256" key="3">
    <source>
        <dbReference type="SAM" id="Phobius"/>
    </source>
</evidence>
<dbReference type="EMBL" id="JAVBIB010000003">
    <property type="protein sequence ID" value="MDV2418741.1"/>
    <property type="molecule type" value="Genomic_DNA"/>
</dbReference>
<evidence type="ECO:0000256" key="2">
    <source>
        <dbReference type="PIRSR" id="PIRSR605754-1"/>
    </source>
</evidence>
<feature type="active site" description="Acyl-thioester intermediate" evidence="2">
    <location>
        <position position="221"/>
    </location>
</feature>
<reference evidence="4" key="1">
    <citation type="submission" date="2023-08" db="EMBL/GenBank/DDBJ databases">
        <title>Genomic characterization of the C. tuberculostearicum species complex, a ubiquitous member of the human skin microbiome.</title>
        <authorList>
            <person name="Ahmed N."/>
            <person name="Deming C."/>
            <person name="Conlan S."/>
            <person name="Segre J."/>
        </authorList>
    </citation>
    <scope>NUCLEOTIDE SEQUENCE</scope>
    <source>
        <strain evidence="4">CTNIH22</strain>
    </source>
</reference>
<gene>
    <name evidence="4" type="ORF">RAE03_02980</name>
</gene>
<keyword evidence="1" id="KW-0378">Hydrolase</keyword>
<evidence type="ECO:0000313" key="4">
    <source>
        <dbReference type="EMBL" id="MDV2418741.1"/>
    </source>
</evidence>